<evidence type="ECO:0000313" key="2">
    <source>
        <dbReference type="EMBL" id="KAF9511718.1"/>
    </source>
</evidence>
<accession>A0A9P6DUJ7</accession>
<dbReference type="EMBL" id="MU128996">
    <property type="protein sequence ID" value="KAF9511718.1"/>
    <property type="molecule type" value="Genomic_DNA"/>
</dbReference>
<keyword evidence="3" id="KW-1185">Reference proteome</keyword>
<feature type="compositionally biased region" description="Basic and acidic residues" evidence="1">
    <location>
        <begin position="7"/>
        <end position="17"/>
    </location>
</feature>
<comment type="caution">
    <text evidence="2">The sequence shown here is derived from an EMBL/GenBank/DDBJ whole genome shotgun (WGS) entry which is preliminary data.</text>
</comment>
<sequence length="177" mass="19342">MPSLELSEARTQREIDIPLRPSNSGSTSTRVTPADKNSMTLKEIPLVFDDFGLKMQSPGTVLFQTSHVLADTFLPEIPSPFRDEAETKETPGLNDSPSSISLTVLSSPVISSSVTLEKVAPMFHEEVLPEISRGDAEPDTITLIEGGGYSRSFLTLGFIVPSVDIFYYRGPDKIPRV</sequence>
<name>A0A9P6DUJ7_9AGAM</name>
<feature type="compositionally biased region" description="Polar residues" evidence="1">
    <location>
        <begin position="21"/>
        <end position="33"/>
    </location>
</feature>
<reference evidence="2" key="1">
    <citation type="journal article" date="2020" name="Nat. Commun.">
        <title>Large-scale genome sequencing of mycorrhizal fungi provides insights into the early evolution of symbiotic traits.</title>
        <authorList>
            <person name="Miyauchi S."/>
            <person name="Kiss E."/>
            <person name="Kuo A."/>
            <person name="Drula E."/>
            <person name="Kohler A."/>
            <person name="Sanchez-Garcia M."/>
            <person name="Morin E."/>
            <person name="Andreopoulos B."/>
            <person name="Barry K.W."/>
            <person name="Bonito G."/>
            <person name="Buee M."/>
            <person name="Carver A."/>
            <person name="Chen C."/>
            <person name="Cichocki N."/>
            <person name="Clum A."/>
            <person name="Culley D."/>
            <person name="Crous P.W."/>
            <person name="Fauchery L."/>
            <person name="Girlanda M."/>
            <person name="Hayes R.D."/>
            <person name="Keri Z."/>
            <person name="LaButti K."/>
            <person name="Lipzen A."/>
            <person name="Lombard V."/>
            <person name="Magnuson J."/>
            <person name="Maillard F."/>
            <person name="Murat C."/>
            <person name="Nolan M."/>
            <person name="Ohm R.A."/>
            <person name="Pangilinan J."/>
            <person name="Pereira M.F."/>
            <person name="Perotto S."/>
            <person name="Peter M."/>
            <person name="Pfister S."/>
            <person name="Riley R."/>
            <person name="Sitrit Y."/>
            <person name="Stielow J.B."/>
            <person name="Szollosi G."/>
            <person name="Zifcakova L."/>
            <person name="Stursova M."/>
            <person name="Spatafora J.W."/>
            <person name="Tedersoo L."/>
            <person name="Vaario L.M."/>
            <person name="Yamada A."/>
            <person name="Yan M."/>
            <person name="Wang P."/>
            <person name="Xu J."/>
            <person name="Bruns T."/>
            <person name="Baldrian P."/>
            <person name="Vilgalys R."/>
            <person name="Dunand C."/>
            <person name="Henrissat B."/>
            <person name="Grigoriev I.V."/>
            <person name="Hibbett D."/>
            <person name="Nagy L.G."/>
            <person name="Martin F.M."/>
        </authorList>
    </citation>
    <scope>NUCLEOTIDE SEQUENCE</scope>
    <source>
        <strain evidence="2">UP504</strain>
    </source>
</reference>
<protein>
    <submittedName>
        <fullName evidence="2">Uncharacterized protein</fullName>
    </submittedName>
</protein>
<feature type="region of interest" description="Disordered" evidence="1">
    <location>
        <begin position="1"/>
        <end position="33"/>
    </location>
</feature>
<dbReference type="Proteomes" id="UP000886523">
    <property type="component" value="Unassembled WGS sequence"/>
</dbReference>
<organism evidence="2 3">
    <name type="scientific">Hydnum rufescens UP504</name>
    <dbReference type="NCBI Taxonomy" id="1448309"/>
    <lineage>
        <taxon>Eukaryota</taxon>
        <taxon>Fungi</taxon>
        <taxon>Dikarya</taxon>
        <taxon>Basidiomycota</taxon>
        <taxon>Agaricomycotina</taxon>
        <taxon>Agaricomycetes</taxon>
        <taxon>Cantharellales</taxon>
        <taxon>Hydnaceae</taxon>
        <taxon>Hydnum</taxon>
    </lineage>
</organism>
<gene>
    <name evidence="2" type="ORF">BS47DRAFT_1467804</name>
</gene>
<dbReference type="AlphaFoldDB" id="A0A9P6DUJ7"/>
<evidence type="ECO:0000256" key="1">
    <source>
        <dbReference type="SAM" id="MobiDB-lite"/>
    </source>
</evidence>
<feature type="region of interest" description="Disordered" evidence="1">
    <location>
        <begin position="79"/>
        <end position="98"/>
    </location>
</feature>
<evidence type="ECO:0000313" key="3">
    <source>
        <dbReference type="Proteomes" id="UP000886523"/>
    </source>
</evidence>
<proteinExistence type="predicted"/>